<feature type="domain" description="EDRF1 N-terminal" evidence="3">
    <location>
        <begin position="377"/>
        <end position="604"/>
    </location>
</feature>
<dbReference type="InterPro" id="IPR056582">
    <property type="entry name" value="EDRF1_N"/>
</dbReference>
<evidence type="ECO:0000259" key="3">
    <source>
        <dbReference type="Pfam" id="PF23788"/>
    </source>
</evidence>
<dbReference type="Gene3D" id="1.25.40.10">
    <property type="entry name" value="Tetratricopeptide repeat domain"/>
    <property type="match status" value="1"/>
</dbReference>
<accession>A0AAV2YR12</accession>
<dbReference type="Pfam" id="PF23723">
    <property type="entry name" value="TPR_EDRF1"/>
    <property type="match status" value="1"/>
</dbReference>
<dbReference type="InterPro" id="IPR011990">
    <property type="entry name" value="TPR-like_helical_dom_sf"/>
</dbReference>
<sequence length="1197" mass="134731">MGGEMERPPKNATLDVDAALASYELPSSPCRSPTGAENMSVWVEMSGGEQTVHMALTDTTDMAPPPLPTSPTTEPVEFPLVLCDDTDMNGVHAPCSALVPFQKLQMDTNLHQTLLPARPRPVKFASALHAAEADTITSDFMHALRLGEFHQEPQLSVRLRGSRVELASSSDDEHVDYLGPAENIKKLFKLPYSQARVSLAVHRVGSTLVVDGDLDDHDIAMGFEDLPQETMKLQPQTDEMTQNLLYEKFIYQSILNGGMAIDNEHEEQGAPTPPAPEQLPVQLAPSTKGSKKTKKAKKLAKKRALERAESQAQSPVLLPRAKHPRGSSLDLTDVPGPDRPTNERKQHKPSAFHQGNNPSDDSAPRPFRSTPYDSPYFQRILKWKFHDLKMILGSEMLLFSNKEHPAVSLRLHDMDKELSLCTVLDYYLDNVIANIPELAICMHSKGFVRGYKLVETSQIPHISENGRPLFDVHEVSMNAGMLLKFLQENCSRPNGTYWLYRKEGENSLRLYDVNVLSQGKQLKWKYMMAMLCYRFASRASRLIHSVERNAPRLQNQLQQRQRDLLRTCMSLLEEITQAGGAAHSSICSSVTEQLADTYLQEYGRLQMSENRGNEAESDDHAATIVESLMEAKKYLRDSIRAFEQCVQRDEDEENSFDDVNDEEVDGDDEGEMASFMDEELRRLQMKYCSACVQLAHAFLHQKGHLHDAMSTIVEACQFLRHSDMPVNIVPLSDPHNGSQQIDQLLGKIDFDGIRQSSHRSERSCSTATELCGCLLELVGDMASSCPKAQYQQLNALYSVVSGEDSHELARLLEKQLKWLDAQEPTLSSTDVDPVEALLLLSFRSYIRSLSLRLDSELYFAIMKKLGNASNELGKYYLSQKQCYQEAFVWFQRGCRVFAEIEDAINVALLNANMAHLHKLLAQNVDGEAKESHYRSAVELCVSAVHQLKTNKAETELHQKVKGELALTYLVWAVYKTNVVFRSDAKTSDDDKKKTENDSLKLFNKALALYSELGDDKQVASTHYQMASFYTKTIASVLKAEGSKRDDVDAARASHLRGRMEIARRHYDKALDYFGKMEVGKIFILIHQELADLYSFGGRIEDIEHAVLFLLNTLNAFKQEHGSQSNSEVEAMQALAQDVTLKLQQLLHQLVRLIAMQPQLAKSKKMETYKRMYKEVIYQGKDGGIVAVLTSLRAAYLL</sequence>
<evidence type="ECO:0000313" key="4">
    <source>
        <dbReference type="EMBL" id="DAZ96445.1"/>
    </source>
</evidence>
<proteinExistence type="predicted"/>
<dbReference type="PANTHER" id="PTHR15000">
    <property type="entry name" value="ERYTHROID DIFFERENTIATION-RELATED FACTOR 1"/>
    <property type="match status" value="1"/>
</dbReference>
<feature type="domain" description="EDRF1 TPR repeats region" evidence="2">
    <location>
        <begin position="862"/>
        <end position="1077"/>
    </location>
</feature>
<dbReference type="InterPro" id="IPR056583">
    <property type="entry name" value="EDRF1_TPR"/>
</dbReference>
<protein>
    <recommendedName>
        <fullName evidence="6">Erythroid differentiation-related factor 1</fullName>
    </recommendedName>
</protein>
<dbReference type="Proteomes" id="UP001146120">
    <property type="component" value="Unassembled WGS sequence"/>
</dbReference>
<feature type="region of interest" description="Disordered" evidence="1">
    <location>
        <begin position="650"/>
        <end position="669"/>
    </location>
</feature>
<evidence type="ECO:0000259" key="2">
    <source>
        <dbReference type="Pfam" id="PF23723"/>
    </source>
</evidence>
<dbReference type="Pfam" id="PF23788">
    <property type="entry name" value="EDRF1_N"/>
    <property type="match status" value="2"/>
</dbReference>
<feature type="compositionally biased region" description="Basic residues" evidence="1">
    <location>
        <begin position="289"/>
        <end position="302"/>
    </location>
</feature>
<dbReference type="EMBL" id="DAKRPA010000167">
    <property type="protein sequence ID" value="DAZ96445.1"/>
    <property type="molecule type" value="Genomic_DNA"/>
</dbReference>
<reference evidence="4" key="1">
    <citation type="submission" date="2022-11" db="EMBL/GenBank/DDBJ databases">
        <authorList>
            <person name="Morgan W.R."/>
            <person name="Tartar A."/>
        </authorList>
    </citation>
    <scope>NUCLEOTIDE SEQUENCE</scope>
    <source>
        <strain evidence="4">ARSEF 373</strain>
    </source>
</reference>
<dbReference type="PANTHER" id="PTHR15000:SF1">
    <property type="entry name" value="ERYTHROID DIFFERENTIATION-RELATED FACTOR 1"/>
    <property type="match status" value="1"/>
</dbReference>
<gene>
    <name evidence="4" type="ORF">N0F65_006491</name>
</gene>
<name>A0AAV2YR12_9STRA</name>
<evidence type="ECO:0000313" key="5">
    <source>
        <dbReference type="Proteomes" id="UP001146120"/>
    </source>
</evidence>
<comment type="caution">
    <text evidence="4">The sequence shown here is derived from an EMBL/GenBank/DDBJ whole genome shotgun (WGS) entry which is preliminary data.</text>
</comment>
<evidence type="ECO:0000256" key="1">
    <source>
        <dbReference type="SAM" id="MobiDB-lite"/>
    </source>
</evidence>
<feature type="region of interest" description="Disordered" evidence="1">
    <location>
        <begin position="264"/>
        <end position="369"/>
    </location>
</feature>
<organism evidence="4 5">
    <name type="scientific">Lagenidium giganteum</name>
    <dbReference type="NCBI Taxonomy" id="4803"/>
    <lineage>
        <taxon>Eukaryota</taxon>
        <taxon>Sar</taxon>
        <taxon>Stramenopiles</taxon>
        <taxon>Oomycota</taxon>
        <taxon>Peronosporomycetes</taxon>
        <taxon>Pythiales</taxon>
        <taxon>Pythiaceae</taxon>
    </lineage>
</organism>
<dbReference type="SUPFAM" id="SSF48452">
    <property type="entry name" value="TPR-like"/>
    <property type="match status" value="1"/>
</dbReference>
<keyword evidence="5" id="KW-1185">Reference proteome</keyword>
<dbReference type="AlphaFoldDB" id="A0AAV2YR12"/>
<dbReference type="GO" id="GO:0045893">
    <property type="term" value="P:positive regulation of DNA-templated transcription"/>
    <property type="evidence" value="ECO:0007669"/>
    <property type="project" value="TreeGrafter"/>
</dbReference>
<reference evidence="4" key="2">
    <citation type="journal article" date="2023" name="Microbiol Resour">
        <title>Decontamination and Annotation of the Draft Genome Sequence of the Oomycete Lagenidium giganteum ARSEF 373.</title>
        <authorList>
            <person name="Morgan W.R."/>
            <person name="Tartar A."/>
        </authorList>
    </citation>
    <scope>NUCLEOTIDE SEQUENCE</scope>
    <source>
        <strain evidence="4">ARSEF 373</strain>
    </source>
</reference>
<evidence type="ECO:0008006" key="6">
    <source>
        <dbReference type="Google" id="ProtNLM"/>
    </source>
</evidence>
<feature type="domain" description="EDRF1 N-terminal" evidence="3">
    <location>
        <begin position="173"/>
        <end position="218"/>
    </location>
</feature>